<dbReference type="Proteomes" id="UP000824782">
    <property type="component" value="Unassembled WGS sequence"/>
</dbReference>
<evidence type="ECO:0008006" key="3">
    <source>
        <dbReference type="Google" id="ProtNLM"/>
    </source>
</evidence>
<accession>A0AAV7DN86</accession>
<dbReference type="InterPro" id="IPR052658">
    <property type="entry name" value="TPR-containing"/>
</dbReference>
<gene>
    <name evidence="1" type="ORF">GDO81_002835</name>
</gene>
<dbReference type="AlphaFoldDB" id="A0AAV7DN86"/>
<keyword evidence="2" id="KW-1185">Reference proteome</keyword>
<protein>
    <recommendedName>
        <fullName evidence="3">Tetratricopeptide repeat protein 33</fullName>
    </recommendedName>
</protein>
<reference evidence="1" key="1">
    <citation type="thesis" date="2020" institute="ProQuest LLC" country="789 East Eisenhower Parkway, Ann Arbor, MI, USA">
        <title>Comparative Genomics and Chromosome Evolution.</title>
        <authorList>
            <person name="Mudd A.B."/>
        </authorList>
    </citation>
    <scope>NUCLEOTIDE SEQUENCE</scope>
    <source>
        <strain evidence="1">237g6f4</strain>
        <tissue evidence="1">Blood</tissue>
    </source>
</reference>
<organism evidence="1 2">
    <name type="scientific">Engystomops pustulosus</name>
    <name type="common">Tungara frog</name>
    <name type="synonym">Physalaemus pustulosus</name>
    <dbReference type="NCBI Taxonomy" id="76066"/>
    <lineage>
        <taxon>Eukaryota</taxon>
        <taxon>Metazoa</taxon>
        <taxon>Chordata</taxon>
        <taxon>Craniata</taxon>
        <taxon>Vertebrata</taxon>
        <taxon>Euteleostomi</taxon>
        <taxon>Amphibia</taxon>
        <taxon>Batrachia</taxon>
        <taxon>Anura</taxon>
        <taxon>Neobatrachia</taxon>
        <taxon>Hyloidea</taxon>
        <taxon>Leptodactylidae</taxon>
        <taxon>Leiuperinae</taxon>
        <taxon>Engystomops</taxon>
    </lineage>
</organism>
<proteinExistence type="predicted"/>
<dbReference type="PANTHER" id="PTHR15544:SF0">
    <property type="entry name" value="TETRATRICOPEPTIDE REPEAT PROTEIN 33"/>
    <property type="match status" value="1"/>
</dbReference>
<evidence type="ECO:0000313" key="1">
    <source>
        <dbReference type="EMBL" id="KAG8599004.1"/>
    </source>
</evidence>
<dbReference type="PANTHER" id="PTHR15544">
    <property type="entry name" value="OSMOSIS RESPONSIVE FACTOR"/>
    <property type="match status" value="1"/>
</dbReference>
<evidence type="ECO:0000313" key="2">
    <source>
        <dbReference type="Proteomes" id="UP000824782"/>
    </source>
</evidence>
<comment type="caution">
    <text evidence="1">The sequence shown here is derived from an EMBL/GenBank/DDBJ whole genome shotgun (WGS) entry which is preliminary data.</text>
</comment>
<dbReference type="EMBL" id="WNYA01000001">
    <property type="protein sequence ID" value="KAG8599004.1"/>
    <property type="molecule type" value="Genomic_DNA"/>
</dbReference>
<name>A0AAV7DN86_ENGPU</name>
<sequence>MASFGWKRKIGERVSKVTSQNFEKESADETADIESDDVDWLHAIKRKKEILLEDNISKSQRLKEEGALLALNGR</sequence>